<proteinExistence type="predicted"/>
<dbReference type="Pfam" id="PF12781">
    <property type="entry name" value="AAA_9"/>
    <property type="match status" value="1"/>
</dbReference>
<feature type="coiled-coil region" evidence="1">
    <location>
        <begin position="109"/>
        <end position="181"/>
    </location>
</feature>
<feature type="domain" description="Dynein heavy chain ATP-binding dynein motor region" evidence="3">
    <location>
        <begin position="267"/>
        <end position="359"/>
    </location>
</feature>
<evidence type="ECO:0000259" key="2">
    <source>
        <dbReference type="Pfam" id="PF12777"/>
    </source>
</evidence>
<protein>
    <recommendedName>
        <fullName evidence="5">Dynein axonemal heavy chain 3</fullName>
    </recommendedName>
</protein>
<gene>
    <name evidence="4" type="ORF">TPSB3V08_LOCUS3833</name>
</gene>
<dbReference type="AlphaFoldDB" id="A0A7R9H062"/>
<dbReference type="GO" id="GO:0045505">
    <property type="term" value="F:dynein intermediate chain binding"/>
    <property type="evidence" value="ECO:0007669"/>
    <property type="project" value="InterPro"/>
</dbReference>
<evidence type="ECO:0000259" key="3">
    <source>
        <dbReference type="Pfam" id="PF12781"/>
    </source>
</evidence>
<dbReference type="GO" id="GO:0030286">
    <property type="term" value="C:dynein complex"/>
    <property type="evidence" value="ECO:0007669"/>
    <property type="project" value="InterPro"/>
</dbReference>
<dbReference type="InterPro" id="IPR027417">
    <property type="entry name" value="P-loop_NTPase"/>
</dbReference>
<evidence type="ECO:0000256" key="1">
    <source>
        <dbReference type="SAM" id="Coils"/>
    </source>
</evidence>
<dbReference type="GO" id="GO:0007018">
    <property type="term" value="P:microtubule-based movement"/>
    <property type="evidence" value="ECO:0007669"/>
    <property type="project" value="InterPro"/>
</dbReference>
<dbReference type="Pfam" id="PF12777">
    <property type="entry name" value="MT"/>
    <property type="match status" value="1"/>
</dbReference>
<dbReference type="GO" id="GO:0051959">
    <property type="term" value="F:dynein light intermediate chain binding"/>
    <property type="evidence" value="ECO:0007669"/>
    <property type="project" value="InterPro"/>
</dbReference>
<dbReference type="InterPro" id="IPR024743">
    <property type="entry name" value="Dynein_HC_stalk"/>
</dbReference>
<dbReference type="InterPro" id="IPR026983">
    <property type="entry name" value="DHC"/>
</dbReference>
<evidence type="ECO:0000313" key="4">
    <source>
        <dbReference type="EMBL" id="CAD7402966.1"/>
    </source>
</evidence>
<dbReference type="PANTHER" id="PTHR22878:SF70">
    <property type="entry name" value="DYNEIN HEAVY CHAIN 2, AXONEMAL"/>
    <property type="match status" value="1"/>
</dbReference>
<dbReference type="PANTHER" id="PTHR22878">
    <property type="entry name" value="DYNEIN HEAVY CHAIN 6, AXONEMAL-LIKE-RELATED"/>
    <property type="match status" value="1"/>
</dbReference>
<dbReference type="EMBL" id="OD001732">
    <property type="protein sequence ID" value="CAD7402966.1"/>
    <property type="molecule type" value="Genomic_DNA"/>
</dbReference>
<dbReference type="Gene3D" id="1.20.920.20">
    <property type="match status" value="1"/>
</dbReference>
<dbReference type="Gene3D" id="3.40.50.300">
    <property type="entry name" value="P-loop containing nucleotide triphosphate hydrolases"/>
    <property type="match status" value="1"/>
</dbReference>
<keyword evidence="1" id="KW-0175">Coiled coil</keyword>
<accession>A0A7R9H062</accession>
<reference evidence="4" key="1">
    <citation type="submission" date="2020-11" db="EMBL/GenBank/DDBJ databases">
        <authorList>
            <person name="Tran Van P."/>
        </authorList>
    </citation>
    <scope>NUCLEOTIDE SEQUENCE</scope>
</reference>
<evidence type="ECO:0008006" key="5">
    <source>
        <dbReference type="Google" id="ProtNLM"/>
    </source>
</evidence>
<sequence length="380" mass="42663">MTVMEAVCVMKGIKPDRKPDPGGRGYIEDYWGPSLKMLADFKFLDTLRTFDKDNIPVAIMKRIRDKYIPDRDFDPDVIKNVSMACEGLCKWVRAMEVYDRVIKIVAPKKAKLAEAEAELALQMDKLNEKRAQLQAVTDKLQTLNDEFAAKTKKKKELEDAIDATRQQLERAEKLIGKLVINNVYPVGGLGGEKTRWSETAENLTHLLTNVIGDVLLSAGVLAYQGAFTVDYRQELTAMWNKRCLSLGIPCAQNFSLIATLGEAVVIRSWNIAGLPVDNFSVDNGIIVSNARRWPLMIDPQGQANKWVKNMEQGNRICVIKLSDANYMRVLESAIQFGSPVILENLGEEIDPSIGTILYLKHSHCSSVDVVERFTLLPDKF</sequence>
<dbReference type="InterPro" id="IPR035706">
    <property type="entry name" value="AAA_9"/>
</dbReference>
<name>A0A7R9H062_TIMPO</name>
<feature type="domain" description="Dynein heavy chain coiled coil stalk" evidence="2">
    <location>
        <begin position="37"/>
        <end position="236"/>
    </location>
</feature>
<organism evidence="4">
    <name type="scientific">Timema poppense</name>
    <name type="common">Walking stick</name>
    <dbReference type="NCBI Taxonomy" id="170557"/>
    <lineage>
        <taxon>Eukaryota</taxon>
        <taxon>Metazoa</taxon>
        <taxon>Ecdysozoa</taxon>
        <taxon>Arthropoda</taxon>
        <taxon>Hexapoda</taxon>
        <taxon>Insecta</taxon>
        <taxon>Pterygota</taxon>
        <taxon>Neoptera</taxon>
        <taxon>Polyneoptera</taxon>
        <taxon>Phasmatodea</taxon>
        <taxon>Timematodea</taxon>
        <taxon>Timematoidea</taxon>
        <taxon>Timematidae</taxon>
        <taxon>Timema</taxon>
    </lineage>
</organism>